<sequence length="125" mass="14669">MKNGLTLIIILILIQITQQNCIRQSKSLNQLLKRNHQNVLSYLQGALISSKKINYFNEGNYGVCLRDSIYKIMSSGIPYTQCELGQYISILLLQKYLLNTLKILFWDYDFLNKQEVYRISRLVCR</sequence>
<gene>
    <name evidence="2" type="ORF">PPENT_87.1.T2420003</name>
</gene>
<comment type="caution">
    <text evidence="2">The sequence shown here is derived from an EMBL/GenBank/DDBJ whole genome shotgun (WGS) entry which is preliminary data.</text>
</comment>
<evidence type="ECO:0000256" key="1">
    <source>
        <dbReference type="SAM" id="SignalP"/>
    </source>
</evidence>
<evidence type="ECO:0000313" key="3">
    <source>
        <dbReference type="Proteomes" id="UP000689195"/>
    </source>
</evidence>
<feature type="chain" id="PRO_5035895962" description="Transmembrane protein" evidence="1">
    <location>
        <begin position="20"/>
        <end position="125"/>
    </location>
</feature>
<organism evidence="2 3">
    <name type="scientific">Paramecium pentaurelia</name>
    <dbReference type="NCBI Taxonomy" id="43138"/>
    <lineage>
        <taxon>Eukaryota</taxon>
        <taxon>Sar</taxon>
        <taxon>Alveolata</taxon>
        <taxon>Ciliophora</taxon>
        <taxon>Intramacronucleata</taxon>
        <taxon>Oligohymenophorea</taxon>
        <taxon>Peniculida</taxon>
        <taxon>Parameciidae</taxon>
        <taxon>Paramecium</taxon>
    </lineage>
</organism>
<keyword evidence="3" id="KW-1185">Reference proteome</keyword>
<dbReference type="Proteomes" id="UP000689195">
    <property type="component" value="Unassembled WGS sequence"/>
</dbReference>
<accession>A0A8S1YQZ7</accession>
<evidence type="ECO:0008006" key="4">
    <source>
        <dbReference type="Google" id="ProtNLM"/>
    </source>
</evidence>
<evidence type="ECO:0000313" key="2">
    <source>
        <dbReference type="EMBL" id="CAD8214722.1"/>
    </source>
</evidence>
<keyword evidence="1" id="KW-0732">Signal</keyword>
<dbReference type="AlphaFoldDB" id="A0A8S1YQZ7"/>
<feature type="signal peptide" evidence="1">
    <location>
        <begin position="1"/>
        <end position="19"/>
    </location>
</feature>
<proteinExistence type="predicted"/>
<dbReference type="EMBL" id="CAJJDO010000242">
    <property type="protein sequence ID" value="CAD8214722.1"/>
    <property type="molecule type" value="Genomic_DNA"/>
</dbReference>
<protein>
    <recommendedName>
        <fullName evidence="4">Transmembrane protein</fullName>
    </recommendedName>
</protein>
<name>A0A8S1YQZ7_9CILI</name>
<reference evidence="2" key="1">
    <citation type="submission" date="2021-01" db="EMBL/GenBank/DDBJ databases">
        <authorList>
            <consortium name="Genoscope - CEA"/>
            <person name="William W."/>
        </authorList>
    </citation>
    <scope>NUCLEOTIDE SEQUENCE</scope>
</reference>